<evidence type="ECO:0000313" key="2">
    <source>
        <dbReference type="Proteomes" id="UP001595906"/>
    </source>
</evidence>
<accession>A0ABV8PVI0</accession>
<comment type="caution">
    <text evidence="1">The sequence shown here is derived from an EMBL/GenBank/DDBJ whole genome shotgun (WGS) entry which is preliminary data.</text>
</comment>
<dbReference type="Proteomes" id="UP001595906">
    <property type="component" value="Unassembled WGS sequence"/>
</dbReference>
<sequence>MDQVYTGKNDINLDMPNKAYDLSFASQLSLGRKVTFDVTNNHATASRQILFFANRKSNLANLIATGAIVYTAGATDLVCTPKDFLIEDWLYDLAQSPQVVLQVDITATNQLQVRQDMKISRWDFYNQISTKTTISLNRPELRTQQDGKAVTIKFDKLVTTEDTELSITIPAQCTTTFSFFMGAAMRDSYFMQQKLLLAQAAGIAL</sequence>
<evidence type="ECO:0000313" key="1">
    <source>
        <dbReference type="EMBL" id="MFC4232134.1"/>
    </source>
</evidence>
<proteinExistence type="predicted"/>
<organism evidence="1 2">
    <name type="scientific">Parasediminibacterium paludis</name>
    <dbReference type="NCBI Taxonomy" id="908966"/>
    <lineage>
        <taxon>Bacteria</taxon>
        <taxon>Pseudomonadati</taxon>
        <taxon>Bacteroidota</taxon>
        <taxon>Chitinophagia</taxon>
        <taxon>Chitinophagales</taxon>
        <taxon>Chitinophagaceae</taxon>
        <taxon>Parasediminibacterium</taxon>
    </lineage>
</organism>
<gene>
    <name evidence="1" type="ORF">ACFOW1_09545</name>
</gene>
<dbReference type="EMBL" id="JBHSDC010000018">
    <property type="protein sequence ID" value="MFC4232134.1"/>
    <property type="molecule type" value="Genomic_DNA"/>
</dbReference>
<dbReference type="RefSeq" id="WP_379013872.1">
    <property type="nucleotide sequence ID" value="NZ_JBHSDC010000018.1"/>
</dbReference>
<name>A0ABV8PVI0_9BACT</name>
<protein>
    <submittedName>
        <fullName evidence="1">Uncharacterized protein</fullName>
    </submittedName>
</protein>
<keyword evidence="2" id="KW-1185">Reference proteome</keyword>
<reference evidence="2" key="1">
    <citation type="journal article" date="2019" name="Int. J. Syst. Evol. Microbiol.">
        <title>The Global Catalogue of Microorganisms (GCM) 10K type strain sequencing project: providing services to taxonomists for standard genome sequencing and annotation.</title>
        <authorList>
            <consortium name="The Broad Institute Genomics Platform"/>
            <consortium name="The Broad Institute Genome Sequencing Center for Infectious Disease"/>
            <person name="Wu L."/>
            <person name="Ma J."/>
        </authorList>
    </citation>
    <scope>NUCLEOTIDE SEQUENCE [LARGE SCALE GENOMIC DNA]</scope>
    <source>
        <strain evidence="2">CECT 8010</strain>
    </source>
</reference>